<evidence type="ECO:0000313" key="1">
    <source>
        <dbReference type="EMBL" id="EAQ07404.1"/>
    </source>
</evidence>
<dbReference type="Proteomes" id="UP000004507">
    <property type="component" value="Unassembled WGS sequence"/>
</dbReference>
<comment type="caution">
    <text evidence="1">The sequence shown here is derived from an EMBL/GenBank/DDBJ whole genome shotgun (WGS) entry which is preliminary data.</text>
</comment>
<reference evidence="1 2" key="1">
    <citation type="submission" date="2006-01" db="EMBL/GenBank/DDBJ databases">
        <authorList>
            <person name="Hagstrom A."/>
            <person name="Ferriera S."/>
            <person name="Johnson J."/>
            <person name="Kravitz S."/>
            <person name="Halpern A."/>
            <person name="Remington K."/>
            <person name="Beeson K."/>
            <person name="Tran B."/>
            <person name="Rogers Y.-H."/>
            <person name="Friedman R."/>
            <person name="Venter J.C."/>
        </authorList>
    </citation>
    <scope>NUCLEOTIDE SEQUENCE [LARGE SCALE GENOMIC DNA]</scope>
    <source>
        <strain evidence="1 2">SKA53</strain>
    </source>
</reference>
<evidence type="ECO:0000313" key="2">
    <source>
        <dbReference type="Proteomes" id="UP000004507"/>
    </source>
</evidence>
<dbReference type="EMBL" id="AAMS01000002">
    <property type="protein sequence ID" value="EAQ07404.1"/>
    <property type="molecule type" value="Genomic_DNA"/>
</dbReference>
<protein>
    <submittedName>
        <fullName evidence="1">Uncharacterized protein</fullName>
    </submittedName>
</protein>
<accession>A3V223</accession>
<gene>
    <name evidence="1" type="ORF">SKA53_11243</name>
</gene>
<name>A3V223_9RHOB</name>
<dbReference type="STRING" id="314232.SKA53_11243"/>
<dbReference type="HOGENOM" id="CLU_2356377_0_0_5"/>
<dbReference type="AlphaFoldDB" id="A3V223"/>
<proteinExistence type="predicted"/>
<keyword evidence="2" id="KW-1185">Reference proteome</keyword>
<organism evidence="1 2">
    <name type="scientific">Yoonia vestfoldensis SKA53</name>
    <dbReference type="NCBI Taxonomy" id="314232"/>
    <lineage>
        <taxon>Bacteria</taxon>
        <taxon>Pseudomonadati</taxon>
        <taxon>Pseudomonadota</taxon>
        <taxon>Alphaproteobacteria</taxon>
        <taxon>Rhodobacterales</taxon>
        <taxon>Paracoccaceae</taxon>
        <taxon>Yoonia</taxon>
    </lineage>
</organism>
<sequence length="96" mass="10624">MAAMVADVFVEKADADCKTAFTRMIKHGFLNIRVVSGERNSIACSEIMKTTDALLAKMTELQRRLTRPASNMTKDENQVGATDTADTICRFFSTSQ</sequence>